<proteinExistence type="predicted"/>
<reference evidence="2 3" key="1">
    <citation type="submission" date="2020-08" db="EMBL/GenBank/DDBJ databases">
        <title>Novel species isolated from subtropical streams in China.</title>
        <authorList>
            <person name="Lu H."/>
        </authorList>
    </citation>
    <scope>NUCLEOTIDE SEQUENCE [LARGE SCALE GENOMIC DNA]</scope>
    <source>
        <strain evidence="2 3">CY18W</strain>
    </source>
</reference>
<dbReference type="Proteomes" id="UP000650424">
    <property type="component" value="Unassembled WGS sequence"/>
</dbReference>
<comment type="caution">
    <text evidence="2">The sequence shown here is derived from an EMBL/GenBank/DDBJ whole genome shotgun (WGS) entry which is preliminary data.</text>
</comment>
<evidence type="ECO:0000313" key="3">
    <source>
        <dbReference type="Proteomes" id="UP000650424"/>
    </source>
</evidence>
<keyword evidence="3" id="KW-1185">Reference proteome</keyword>
<evidence type="ECO:0000256" key="1">
    <source>
        <dbReference type="SAM" id="Phobius"/>
    </source>
</evidence>
<evidence type="ECO:0000313" key="2">
    <source>
        <dbReference type="EMBL" id="MBC3920329.1"/>
    </source>
</evidence>
<dbReference type="RefSeq" id="WP_186949774.1">
    <property type="nucleotide sequence ID" value="NZ_JACOGF010000015.1"/>
</dbReference>
<feature type="transmembrane region" description="Helical" evidence="1">
    <location>
        <begin position="6"/>
        <end position="24"/>
    </location>
</feature>
<protein>
    <submittedName>
        <fullName evidence="2">Uncharacterized protein</fullName>
    </submittedName>
</protein>
<dbReference type="EMBL" id="JACOGF010000015">
    <property type="protein sequence ID" value="MBC3920329.1"/>
    <property type="molecule type" value="Genomic_DNA"/>
</dbReference>
<keyword evidence="1" id="KW-1133">Transmembrane helix</keyword>
<accession>A0ABR6ZWS4</accession>
<keyword evidence="1" id="KW-0812">Transmembrane</keyword>
<gene>
    <name evidence="2" type="ORF">H8L32_22890</name>
</gene>
<keyword evidence="1" id="KW-0472">Membrane</keyword>
<name>A0ABR6ZWS4_9BURK</name>
<organism evidence="2 3">
    <name type="scientific">Undibacterium hunanense</name>
    <dbReference type="NCBI Taxonomy" id="2762292"/>
    <lineage>
        <taxon>Bacteria</taxon>
        <taxon>Pseudomonadati</taxon>
        <taxon>Pseudomonadota</taxon>
        <taxon>Betaproteobacteria</taxon>
        <taxon>Burkholderiales</taxon>
        <taxon>Oxalobacteraceae</taxon>
        <taxon>Undibacterium</taxon>
    </lineage>
</organism>
<sequence>MRQGNFLFGASALALVAALVYFLFHTDSDNYSPIIDNQKLKEQVSGQADLEKKKLLKSNHQNCIPNRSVSLYAQKAVAPISNSNREIGKAATAARKNPTEILTQIQNSRDIDEIGIYSVAIFDIAKICLQSQWKNTGVTYNLDATNFGSDTSFCQNLPQDVVANPLKILDDASQKGSSLAKTHYLMNAFVFAPIYKSIGTPEHIAFSNFIIERAKNYGEEAVKSGAQEANFLMSRAYTSGLFGKKDLTRALAYLLPLEQNLKSQGIGDSISEINSKLDESSKVQARNISVGCTGFDSSILMSPF</sequence>